<evidence type="ECO:0000259" key="2">
    <source>
        <dbReference type="Pfam" id="PF09268"/>
    </source>
</evidence>
<organism evidence="3 4">
    <name type="scientific">Chara braunii</name>
    <name type="common">Braun's stonewort</name>
    <dbReference type="NCBI Taxonomy" id="69332"/>
    <lineage>
        <taxon>Eukaryota</taxon>
        <taxon>Viridiplantae</taxon>
        <taxon>Streptophyta</taxon>
        <taxon>Charophyceae</taxon>
        <taxon>Charales</taxon>
        <taxon>Characeae</taxon>
        <taxon>Chara</taxon>
    </lineage>
</organism>
<dbReference type="InterPro" id="IPR016025">
    <property type="entry name" value="Clathrin_H-chain_N"/>
</dbReference>
<dbReference type="Gene3D" id="1.25.40.30">
    <property type="match status" value="1"/>
</dbReference>
<dbReference type="GO" id="GO:0009506">
    <property type="term" value="C:plasmodesma"/>
    <property type="evidence" value="ECO:0007669"/>
    <property type="project" value="TreeGrafter"/>
</dbReference>
<reference evidence="3 4" key="1">
    <citation type="journal article" date="2018" name="Cell">
        <title>The Chara Genome: Secondary Complexity and Implications for Plant Terrestrialization.</title>
        <authorList>
            <person name="Nishiyama T."/>
            <person name="Sakayama H."/>
            <person name="Vries J.D."/>
            <person name="Buschmann H."/>
            <person name="Saint-Marcoux D."/>
            <person name="Ullrich K.K."/>
            <person name="Haas F.B."/>
            <person name="Vanderstraeten L."/>
            <person name="Becker D."/>
            <person name="Lang D."/>
            <person name="Vosolsobe S."/>
            <person name="Rombauts S."/>
            <person name="Wilhelmsson P.K.I."/>
            <person name="Janitza P."/>
            <person name="Kern R."/>
            <person name="Heyl A."/>
            <person name="Rumpler F."/>
            <person name="Villalobos L.I.A.C."/>
            <person name="Clay J.M."/>
            <person name="Skokan R."/>
            <person name="Toyoda A."/>
            <person name="Suzuki Y."/>
            <person name="Kagoshima H."/>
            <person name="Schijlen E."/>
            <person name="Tajeshwar N."/>
            <person name="Catarino B."/>
            <person name="Hetherington A.J."/>
            <person name="Saltykova A."/>
            <person name="Bonnot C."/>
            <person name="Breuninger H."/>
            <person name="Symeonidi A."/>
            <person name="Radhakrishnan G.V."/>
            <person name="Van Nieuwerburgh F."/>
            <person name="Deforce D."/>
            <person name="Chang C."/>
            <person name="Karol K.G."/>
            <person name="Hedrich R."/>
            <person name="Ulvskov P."/>
            <person name="Glockner G."/>
            <person name="Delwiche C.F."/>
            <person name="Petrasek J."/>
            <person name="Van de Peer Y."/>
            <person name="Friml J."/>
            <person name="Beilby M."/>
            <person name="Dolan L."/>
            <person name="Kohara Y."/>
            <person name="Sugano S."/>
            <person name="Fujiyama A."/>
            <person name="Delaux P.-M."/>
            <person name="Quint M."/>
            <person name="TheiBen G."/>
            <person name="Hagemann M."/>
            <person name="Harholt J."/>
            <person name="Dunand C."/>
            <person name="Zachgo S."/>
            <person name="Langdale J."/>
            <person name="Maumus F."/>
            <person name="Straeten D.V.D."/>
            <person name="Gould S.B."/>
            <person name="Rensing S.A."/>
        </authorList>
    </citation>
    <scope>NUCLEOTIDE SEQUENCE [LARGE SCALE GENOMIC DNA]</scope>
    <source>
        <strain evidence="3 4">S276</strain>
    </source>
</reference>
<keyword evidence="4" id="KW-1185">Reference proteome</keyword>
<comment type="caution">
    <text evidence="3">The sequence shown here is derived from an EMBL/GenBank/DDBJ whole genome shotgun (WGS) entry which is preliminary data.</text>
</comment>
<dbReference type="GO" id="GO:0005198">
    <property type="term" value="F:structural molecule activity"/>
    <property type="evidence" value="ECO:0007669"/>
    <property type="project" value="InterPro"/>
</dbReference>
<dbReference type="AlphaFoldDB" id="A0A388M151"/>
<dbReference type="GO" id="GO:0071439">
    <property type="term" value="C:clathrin complex"/>
    <property type="evidence" value="ECO:0007669"/>
    <property type="project" value="TreeGrafter"/>
</dbReference>
<feature type="region of interest" description="Disordered" evidence="1">
    <location>
        <begin position="53"/>
        <end position="96"/>
    </location>
</feature>
<dbReference type="Proteomes" id="UP000265515">
    <property type="component" value="Unassembled WGS sequence"/>
</dbReference>
<proteinExistence type="predicted"/>
<dbReference type="GO" id="GO:0009507">
    <property type="term" value="C:chloroplast"/>
    <property type="evidence" value="ECO:0007669"/>
    <property type="project" value="TreeGrafter"/>
</dbReference>
<feature type="compositionally biased region" description="Basic and acidic residues" evidence="1">
    <location>
        <begin position="74"/>
        <end position="96"/>
    </location>
</feature>
<feature type="compositionally biased region" description="Polar residues" evidence="1">
    <location>
        <begin position="7"/>
        <end position="21"/>
    </location>
</feature>
<dbReference type="PANTHER" id="PTHR10292">
    <property type="entry name" value="CLATHRIN HEAVY CHAIN RELATED"/>
    <property type="match status" value="1"/>
</dbReference>
<dbReference type="SUPFAM" id="SSF50989">
    <property type="entry name" value="Clathrin heavy-chain terminal domain"/>
    <property type="match status" value="1"/>
</dbReference>
<evidence type="ECO:0000313" key="3">
    <source>
        <dbReference type="EMBL" id="GBG88209.1"/>
    </source>
</evidence>
<evidence type="ECO:0000313" key="4">
    <source>
        <dbReference type="Proteomes" id="UP000265515"/>
    </source>
</evidence>
<dbReference type="Gramene" id="GBG88209">
    <property type="protein sequence ID" value="GBG88209"/>
    <property type="gene ID" value="CBR_g46777"/>
</dbReference>
<protein>
    <recommendedName>
        <fullName evidence="2">Clathrin heavy chain linker core motif domain-containing protein</fullName>
    </recommendedName>
</protein>
<dbReference type="STRING" id="69332.A0A388M151"/>
<dbReference type="GO" id="GO:0006886">
    <property type="term" value="P:intracellular protein transport"/>
    <property type="evidence" value="ECO:0007669"/>
    <property type="project" value="InterPro"/>
</dbReference>
<dbReference type="EMBL" id="BFEA01000657">
    <property type="protein sequence ID" value="GBG88209.1"/>
    <property type="molecule type" value="Genomic_DNA"/>
</dbReference>
<evidence type="ECO:0000256" key="1">
    <source>
        <dbReference type="SAM" id="MobiDB-lite"/>
    </source>
</evidence>
<dbReference type="InterPro" id="IPR012331">
    <property type="entry name" value="Clathrin_H-chain_linker"/>
</dbReference>
<dbReference type="PANTHER" id="PTHR10292:SF1">
    <property type="entry name" value="CLATHRIN HEAVY CHAIN"/>
    <property type="match status" value="1"/>
</dbReference>
<dbReference type="GO" id="GO:0030132">
    <property type="term" value="C:clathrin coat of coated pit"/>
    <property type="evidence" value="ECO:0007669"/>
    <property type="project" value="InterPro"/>
</dbReference>
<dbReference type="InterPro" id="IPR015348">
    <property type="entry name" value="Clathrin_H-chain_linker_core"/>
</dbReference>
<dbReference type="Pfam" id="PF09268">
    <property type="entry name" value="Clathrin-link"/>
    <property type="match status" value="1"/>
</dbReference>
<dbReference type="Pfam" id="PF13838">
    <property type="entry name" value="Clathrin_H_link"/>
    <property type="match status" value="1"/>
</dbReference>
<dbReference type="InterPro" id="IPR016024">
    <property type="entry name" value="ARM-type_fold"/>
</dbReference>
<dbReference type="GO" id="GO:0030130">
    <property type="term" value="C:clathrin coat of trans-Golgi network vesicle"/>
    <property type="evidence" value="ECO:0007669"/>
    <property type="project" value="InterPro"/>
</dbReference>
<feature type="domain" description="Clathrin heavy chain linker core motif" evidence="2">
    <location>
        <begin position="192"/>
        <end position="215"/>
    </location>
</feature>
<accession>A0A388M151</accession>
<dbReference type="SUPFAM" id="SSF48371">
    <property type="entry name" value="ARM repeat"/>
    <property type="match status" value="1"/>
</dbReference>
<gene>
    <name evidence="3" type="ORF">CBR_g46777</name>
</gene>
<dbReference type="GO" id="GO:0006898">
    <property type="term" value="P:receptor-mediated endocytosis"/>
    <property type="evidence" value="ECO:0007669"/>
    <property type="project" value="TreeGrafter"/>
</dbReference>
<feature type="region of interest" description="Disordered" evidence="1">
    <location>
        <begin position="1"/>
        <end position="32"/>
    </location>
</feature>
<sequence>MVDTRSGKSTSRCTQAQQEQMTAPVKEKKERKELLKQAKVKAIAEEQATKMKKLEEEMEEKKKVAEEEAAAAAEEERKLREAKGESSGTKNEDAQMEKKIGKANFRKQADLFFPPDFADDFPVAMQVSQKYALVYVITKLGLLFVYDLETATAVYRNRISPEQIFLTTDSPTTGGFYAVNRRGQVLIANVNENTIVPFVSNQLGNLELAVNLAKRGNLPGAENLVVQRFQELFAQMKYKEAAELAAESPQGILRKPETILRFQSVPAIPGQTSPLLQYFGALLSKGSLNAVEAIELSKLVLAQNKRNLLENWLNEDKLECSEELGDLVKPVDAEMALKVFIKARAAAKVVATLAERREFDRILKFRMSSPARWHGNRRVSVIQDVVGVHVAIHGWGQHRSPFPCCLSERCKFGGVKTGEQGRPVEVAGDGIEGFLETEVSCGLGIVVLDQGLSTETTCVGDAKSASAFGIDVEKVVVKRVVGEWVKIAELVVDGGEIWAREVALAGLAWSDIFLGEDEGDDGVVSADGEVLPVEVRAPDCEGVNHGEGFLLVGGVIHLCGKEPRGEWYGSNGEVRDVSGDIEMASGVGDLEDRGGGDGLLEHYEELIVPESRAECGFMGVLLADLDLVEAIAKFNLNEISGSTKSIKELGDPRSREVNSFEEVEVVSLEAMLWKKRGRGGADVNGVGVEVEAEACSEEGVGWGVEEGGVVVVTTVMSGEFPSSVVTRSEMAAMVVLMVAREDLRAVDVWRIVASYLRVGKMEIPLLVVTNNLSENILESPVRDLGLTISLRMVRRGEAEPSAVHLVEPSPELAGKARVTVRYDAQR</sequence>
<name>A0A388M151_CHABU</name>
<dbReference type="GO" id="GO:0032051">
    <property type="term" value="F:clathrin light chain binding"/>
    <property type="evidence" value="ECO:0007669"/>
    <property type="project" value="TreeGrafter"/>
</dbReference>
<dbReference type="OrthoDB" id="2113814at2759"/>
<feature type="compositionally biased region" description="Basic and acidic residues" evidence="1">
    <location>
        <begin position="53"/>
        <end position="66"/>
    </location>
</feature>